<dbReference type="EMBL" id="MHLH01000015">
    <property type="protein sequence ID" value="OGZ03713.1"/>
    <property type="molecule type" value="Genomic_DNA"/>
</dbReference>
<evidence type="ECO:0000313" key="2">
    <source>
        <dbReference type="EMBL" id="OGZ03713.1"/>
    </source>
</evidence>
<organism evidence="2 3">
    <name type="scientific">Candidatus Lloydbacteria bacterium RIFCSPHIGHO2_01_FULL_41_20</name>
    <dbReference type="NCBI Taxonomy" id="1798657"/>
    <lineage>
        <taxon>Bacteria</taxon>
        <taxon>Candidatus Lloydiibacteriota</taxon>
    </lineage>
</organism>
<reference evidence="2 3" key="1">
    <citation type="journal article" date="2016" name="Nat. Commun.">
        <title>Thousands of microbial genomes shed light on interconnected biogeochemical processes in an aquifer system.</title>
        <authorList>
            <person name="Anantharaman K."/>
            <person name="Brown C.T."/>
            <person name="Hug L.A."/>
            <person name="Sharon I."/>
            <person name="Castelle C.J."/>
            <person name="Probst A.J."/>
            <person name="Thomas B.C."/>
            <person name="Singh A."/>
            <person name="Wilkins M.J."/>
            <person name="Karaoz U."/>
            <person name="Brodie E.L."/>
            <person name="Williams K.H."/>
            <person name="Hubbard S.S."/>
            <person name="Banfield J.F."/>
        </authorList>
    </citation>
    <scope>NUCLEOTIDE SEQUENCE [LARGE SCALE GENOMIC DNA]</scope>
</reference>
<comment type="caution">
    <text evidence="2">The sequence shown here is derived from an EMBL/GenBank/DDBJ whole genome shotgun (WGS) entry which is preliminary data.</text>
</comment>
<proteinExistence type="predicted"/>
<protein>
    <submittedName>
        <fullName evidence="2">Uncharacterized protein</fullName>
    </submittedName>
</protein>
<dbReference type="AlphaFoldDB" id="A0A1G2CQQ7"/>
<accession>A0A1G2CQQ7</accession>
<dbReference type="STRING" id="1798657.A2648_02040"/>
<evidence type="ECO:0000256" key="1">
    <source>
        <dbReference type="SAM" id="MobiDB-lite"/>
    </source>
</evidence>
<feature type="region of interest" description="Disordered" evidence="1">
    <location>
        <begin position="1"/>
        <end position="25"/>
    </location>
</feature>
<sequence length="234" mass="26011">MANPHTRKPAGVLQKEGSPMKTSDKALSNGELELTQRIQMHFPRGSISAKTLHEWNSCSADVLTAWLKKSFSVIPTSTVQAKNSILTHVTTIDFPGMPAFNTDDFFTTKNNKVKFSSIGDNFTNWFGGMEVEATEASKLSLDRPLKSSYDPGIIKEIGEENCDQSLAVIRSHIESGQAEKDPWYAGYFLDKNGSRRAVSWCWGDYGWRVDASEVPVPDRWGVGSEFVSRKPLST</sequence>
<dbReference type="Proteomes" id="UP000178841">
    <property type="component" value="Unassembled WGS sequence"/>
</dbReference>
<evidence type="ECO:0000313" key="3">
    <source>
        <dbReference type="Proteomes" id="UP000178841"/>
    </source>
</evidence>
<gene>
    <name evidence="2" type="ORF">A2648_02040</name>
</gene>
<name>A0A1G2CQQ7_9BACT</name>